<evidence type="ECO:0000313" key="5">
    <source>
        <dbReference type="Proteomes" id="UP000474757"/>
    </source>
</evidence>
<dbReference type="SUPFAM" id="SSF55729">
    <property type="entry name" value="Acyl-CoA N-acyltransferases (Nat)"/>
    <property type="match status" value="1"/>
</dbReference>
<dbReference type="RefSeq" id="WP_163895555.1">
    <property type="nucleotide sequence ID" value="NZ_JAAFYS010000004.1"/>
</dbReference>
<accession>A0A6B2JX59</accession>
<proteinExistence type="predicted"/>
<dbReference type="Pfam" id="PF13508">
    <property type="entry name" value="Acetyltransf_7"/>
    <property type="match status" value="1"/>
</dbReference>
<dbReference type="GO" id="GO:0016747">
    <property type="term" value="F:acyltransferase activity, transferring groups other than amino-acyl groups"/>
    <property type="evidence" value="ECO:0007669"/>
    <property type="project" value="InterPro"/>
</dbReference>
<name>A0A6B2JX59_9RHOB</name>
<dbReference type="InterPro" id="IPR016181">
    <property type="entry name" value="Acyl_CoA_acyltransferase"/>
</dbReference>
<dbReference type="CDD" id="cd04301">
    <property type="entry name" value="NAT_SF"/>
    <property type="match status" value="1"/>
</dbReference>
<keyword evidence="1 4" id="KW-0808">Transferase</keyword>
<feature type="domain" description="N-acetyltransferase" evidence="3">
    <location>
        <begin position="4"/>
        <end position="154"/>
    </location>
</feature>
<organism evidence="4 5">
    <name type="scientific">Pseudoroseicyclus tamaricis</name>
    <dbReference type="NCBI Taxonomy" id="2705421"/>
    <lineage>
        <taxon>Bacteria</taxon>
        <taxon>Pseudomonadati</taxon>
        <taxon>Pseudomonadota</taxon>
        <taxon>Alphaproteobacteria</taxon>
        <taxon>Rhodobacterales</taxon>
        <taxon>Paracoccaceae</taxon>
        <taxon>Pseudoroseicyclus</taxon>
    </lineage>
</organism>
<dbReference type="PANTHER" id="PTHR43877:SF2">
    <property type="entry name" value="AMINOALKYLPHOSPHONATE N-ACETYLTRANSFERASE-RELATED"/>
    <property type="match status" value="1"/>
</dbReference>
<evidence type="ECO:0000259" key="3">
    <source>
        <dbReference type="PROSITE" id="PS51186"/>
    </source>
</evidence>
<dbReference type="Proteomes" id="UP000474757">
    <property type="component" value="Unassembled WGS sequence"/>
</dbReference>
<gene>
    <name evidence="4" type="ORF">GZA08_16165</name>
</gene>
<comment type="caution">
    <text evidence="4">The sequence shown here is derived from an EMBL/GenBank/DDBJ whole genome shotgun (WGS) entry which is preliminary data.</text>
</comment>
<dbReference type="Gene3D" id="3.40.630.30">
    <property type="match status" value="1"/>
</dbReference>
<evidence type="ECO:0000256" key="2">
    <source>
        <dbReference type="ARBA" id="ARBA00023315"/>
    </source>
</evidence>
<keyword evidence="5" id="KW-1185">Reference proteome</keyword>
<protein>
    <submittedName>
        <fullName evidence="4">GNAT family N-acetyltransferase</fullName>
    </submittedName>
</protein>
<dbReference type="EMBL" id="JAAGAB010000004">
    <property type="protein sequence ID" value="NDV02505.1"/>
    <property type="molecule type" value="Genomic_DNA"/>
</dbReference>
<dbReference type="PANTHER" id="PTHR43877">
    <property type="entry name" value="AMINOALKYLPHOSPHONATE N-ACETYLTRANSFERASE-RELATED-RELATED"/>
    <property type="match status" value="1"/>
</dbReference>
<evidence type="ECO:0000313" key="4">
    <source>
        <dbReference type="EMBL" id="NDV02505.1"/>
    </source>
</evidence>
<sequence length="156" mass="16909">MTAPDLRLTSPRAPEAVACLQAYYAELAARLSSGFDVLLSADPEATSMEPPRGAFWVAWAEGAAIGCCGLKGHGDWGEVKRLWVSPSARGLGLARRFMAAVEAEAARLGMAQLRLDTNSALPEAVALYRRAGWREIPRFNDDPYPDVFFEKDVAAP</sequence>
<dbReference type="PROSITE" id="PS51186">
    <property type="entry name" value="GNAT"/>
    <property type="match status" value="1"/>
</dbReference>
<dbReference type="AlphaFoldDB" id="A0A6B2JX59"/>
<evidence type="ECO:0000256" key="1">
    <source>
        <dbReference type="ARBA" id="ARBA00022679"/>
    </source>
</evidence>
<reference evidence="4 5" key="1">
    <citation type="submission" date="2020-02" db="EMBL/GenBank/DDBJ databases">
        <title>Pseudoroseicyclus tamarix, sp. nov., isolated from offshore sediment of a Tamarix chinensis forest.</title>
        <authorList>
            <person name="Gai Y."/>
        </authorList>
    </citation>
    <scope>NUCLEOTIDE SEQUENCE [LARGE SCALE GENOMIC DNA]</scope>
    <source>
        <strain evidence="4 5">CLL3-39</strain>
    </source>
</reference>
<dbReference type="InterPro" id="IPR000182">
    <property type="entry name" value="GNAT_dom"/>
</dbReference>
<dbReference type="InterPro" id="IPR050832">
    <property type="entry name" value="Bact_Acetyltransf"/>
</dbReference>
<keyword evidence="2" id="KW-0012">Acyltransferase</keyword>